<sequence length="117" mass="13053">MEFLELLCMDNGFSVTGINFNIICIAYAPLYKNGINRGDMFPERRPKTRECINTSKYTALLSHILMHLNSSTVMPGSQHSATLTTVMVVVFQRGHQVWDTSQTETATNNGSPSTVPR</sequence>
<dbReference type="AlphaFoldDB" id="A0AAN4YL34"/>
<protein>
    <submittedName>
        <fullName evidence="1">Unnamed protein product</fullName>
    </submittedName>
</protein>
<evidence type="ECO:0000313" key="1">
    <source>
        <dbReference type="EMBL" id="GMG29193.1"/>
    </source>
</evidence>
<evidence type="ECO:0000313" key="2">
    <source>
        <dbReference type="Proteomes" id="UP001165205"/>
    </source>
</evidence>
<name>A0AAN4YL34_ASPOZ</name>
<dbReference type="EMBL" id="BSYA01000054">
    <property type="protein sequence ID" value="GMG29193.1"/>
    <property type="molecule type" value="Genomic_DNA"/>
</dbReference>
<dbReference type="Proteomes" id="UP001165205">
    <property type="component" value="Unassembled WGS sequence"/>
</dbReference>
<accession>A0AAN4YL34</accession>
<proteinExistence type="predicted"/>
<comment type="caution">
    <text evidence="1">The sequence shown here is derived from an EMBL/GenBank/DDBJ whole genome shotgun (WGS) entry which is preliminary data.</text>
</comment>
<organism evidence="1 2">
    <name type="scientific">Aspergillus oryzae</name>
    <name type="common">Yellow koji mold</name>
    <dbReference type="NCBI Taxonomy" id="5062"/>
    <lineage>
        <taxon>Eukaryota</taxon>
        <taxon>Fungi</taxon>
        <taxon>Dikarya</taxon>
        <taxon>Ascomycota</taxon>
        <taxon>Pezizomycotina</taxon>
        <taxon>Eurotiomycetes</taxon>
        <taxon>Eurotiomycetidae</taxon>
        <taxon>Eurotiales</taxon>
        <taxon>Aspergillaceae</taxon>
        <taxon>Aspergillus</taxon>
        <taxon>Aspergillus subgen. Circumdati</taxon>
    </lineage>
</organism>
<reference evidence="1" key="1">
    <citation type="submission" date="2023-04" db="EMBL/GenBank/DDBJ databases">
        <title>Aspergillus oryzae NBRC 4228.</title>
        <authorList>
            <person name="Ichikawa N."/>
            <person name="Sato H."/>
            <person name="Tonouchi N."/>
        </authorList>
    </citation>
    <scope>NUCLEOTIDE SEQUENCE</scope>
    <source>
        <strain evidence="1">NBRC 4228</strain>
    </source>
</reference>
<gene>
    <name evidence="1" type="ORF">Aory04_000548100</name>
</gene>